<dbReference type="SUPFAM" id="SSF47384">
    <property type="entry name" value="Homodimeric domain of signal transducing histidine kinase"/>
    <property type="match status" value="1"/>
</dbReference>
<dbReference type="InterPro" id="IPR036097">
    <property type="entry name" value="HisK_dim/P_sf"/>
</dbReference>
<evidence type="ECO:0000256" key="7">
    <source>
        <dbReference type="ARBA" id="ARBA00023012"/>
    </source>
</evidence>
<dbReference type="InterPro" id="IPR003594">
    <property type="entry name" value="HATPase_dom"/>
</dbReference>
<evidence type="ECO:0000256" key="3">
    <source>
        <dbReference type="ARBA" id="ARBA00012438"/>
    </source>
</evidence>
<evidence type="ECO:0000313" key="12">
    <source>
        <dbReference type="Proteomes" id="UP000673375"/>
    </source>
</evidence>
<keyword evidence="8" id="KW-0472">Membrane</keyword>
<keyword evidence="7" id="KW-0902">Two-component regulatory system</keyword>
<dbReference type="PROSITE" id="PS50885">
    <property type="entry name" value="HAMP"/>
    <property type="match status" value="1"/>
</dbReference>
<sequence length="352" mass="39595">MKQKKGMKIGRFSWVEYLILFFSLGILSALPAIFYGGFKTLLAHAMPYLAWYVLYWLIVTAVVCGVSAYVRYHSFDKPMHTLSEATRKVAEGDFSVYVQPPNIVAEKQNYIDVMIEDFNKMVEELGSIETMKTDFVSNVSHEMRTPLSIIQNYATAVKNPAISVELKEEYLDTIIDSTQKLADLITNILKLSKLENQVIQAIPEPYDLCRQLSDCVLSFEERWSEKDIDFVFDTEDQAMVCADKSMLELIWNNLLSNAIKFTEQGGSISLIQKSEQKDIVVSITDTGCGMTKETMNHIFDKFYQGDTSHALQGNGLGLALVLRVVQVSGATISVNSELDKGTTFNVRIPAVK</sequence>
<evidence type="ECO:0000256" key="1">
    <source>
        <dbReference type="ARBA" id="ARBA00000085"/>
    </source>
</evidence>
<dbReference type="InterPro" id="IPR004358">
    <property type="entry name" value="Sig_transdc_His_kin-like_C"/>
</dbReference>
<feature type="domain" description="Histidine kinase" evidence="9">
    <location>
        <begin position="138"/>
        <end position="352"/>
    </location>
</feature>
<dbReference type="PANTHER" id="PTHR43711:SF26">
    <property type="entry name" value="SENSOR HISTIDINE KINASE RCSC"/>
    <property type="match status" value="1"/>
</dbReference>
<protein>
    <recommendedName>
        <fullName evidence="3">histidine kinase</fullName>
        <ecNumber evidence="3">2.7.13.3</ecNumber>
    </recommendedName>
</protein>
<dbReference type="EMBL" id="JAEDXU010000001">
    <property type="protein sequence ID" value="MBP1044657.1"/>
    <property type="molecule type" value="Genomic_DNA"/>
</dbReference>
<dbReference type="CDD" id="cd00075">
    <property type="entry name" value="HATPase"/>
    <property type="match status" value="1"/>
</dbReference>
<evidence type="ECO:0000256" key="8">
    <source>
        <dbReference type="SAM" id="Phobius"/>
    </source>
</evidence>
<dbReference type="InterPro" id="IPR005467">
    <property type="entry name" value="His_kinase_dom"/>
</dbReference>
<keyword evidence="8" id="KW-1133">Transmembrane helix</keyword>
<evidence type="ECO:0000256" key="2">
    <source>
        <dbReference type="ARBA" id="ARBA00004370"/>
    </source>
</evidence>
<evidence type="ECO:0000256" key="6">
    <source>
        <dbReference type="ARBA" id="ARBA00022777"/>
    </source>
</evidence>
<dbReference type="SMART" id="SM00388">
    <property type="entry name" value="HisKA"/>
    <property type="match status" value="1"/>
</dbReference>
<keyword evidence="4" id="KW-0597">Phosphoprotein</keyword>
<comment type="caution">
    <text evidence="11">The sequence shown here is derived from an EMBL/GenBank/DDBJ whole genome shotgun (WGS) entry which is preliminary data.</text>
</comment>
<name>A0ABS4CDY4_9ENTE</name>
<reference evidence="11 12" key="1">
    <citation type="submission" date="2020-12" db="EMBL/GenBank/DDBJ databases">
        <title>Vagococcus allomyrinae sp. nov. and Enterococcus lavae sp. nov., isolated from the larvae of Allomyrina dichotoma.</title>
        <authorList>
            <person name="Lee S.D."/>
        </authorList>
    </citation>
    <scope>NUCLEOTIDE SEQUENCE [LARGE SCALE GENOMIC DNA]</scope>
    <source>
        <strain evidence="11 12">BWM-S5</strain>
    </source>
</reference>
<dbReference type="CDD" id="cd06225">
    <property type="entry name" value="HAMP"/>
    <property type="match status" value="1"/>
</dbReference>
<dbReference type="PRINTS" id="PR00344">
    <property type="entry name" value="BCTRLSENSOR"/>
</dbReference>
<accession>A0ABS4CDY4</accession>
<dbReference type="Pfam" id="PF02518">
    <property type="entry name" value="HATPase_c"/>
    <property type="match status" value="1"/>
</dbReference>
<dbReference type="PANTHER" id="PTHR43711">
    <property type="entry name" value="TWO-COMPONENT HISTIDINE KINASE"/>
    <property type="match status" value="1"/>
</dbReference>
<evidence type="ECO:0000313" key="11">
    <source>
        <dbReference type="EMBL" id="MBP1044657.1"/>
    </source>
</evidence>
<organism evidence="11 12">
    <name type="scientific">Enterococcus larvae</name>
    <dbReference type="NCBI Taxonomy" id="2794352"/>
    <lineage>
        <taxon>Bacteria</taxon>
        <taxon>Bacillati</taxon>
        <taxon>Bacillota</taxon>
        <taxon>Bacilli</taxon>
        <taxon>Lactobacillales</taxon>
        <taxon>Enterococcaceae</taxon>
        <taxon>Enterococcus</taxon>
    </lineage>
</organism>
<dbReference type="CDD" id="cd00082">
    <property type="entry name" value="HisKA"/>
    <property type="match status" value="1"/>
</dbReference>
<feature type="domain" description="HAMP" evidence="10">
    <location>
        <begin position="73"/>
        <end position="130"/>
    </location>
</feature>
<dbReference type="Gene3D" id="1.10.287.130">
    <property type="match status" value="1"/>
</dbReference>
<dbReference type="InterPro" id="IPR036890">
    <property type="entry name" value="HATPase_C_sf"/>
</dbReference>
<dbReference type="InterPro" id="IPR050736">
    <property type="entry name" value="Sensor_HK_Regulatory"/>
</dbReference>
<comment type="catalytic activity">
    <reaction evidence="1">
        <text>ATP + protein L-histidine = ADP + protein N-phospho-L-histidine.</text>
        <dbReference type="EC" id="2.7.13.3"/>
    </reaction>
</comment>
<dbReference type="Pfam" id="PF00512">
    <property type="entry name" value="HisKA"/>
    <property type="match status" value="1"/>
</dbReference>
<keyword evidence="5" id="KW-0808">Transferase</keyword>
<dbReference type="EC" id="2.7.13.3" evidence="3"/>
<dbReference type="Proteomes" id="UP000673375">
    <property type="component" value="Unassembled WGS sequence"/>
</dbReference>
<dbReference type="Gene3D" id="3.30.565.10">
    <property type="entry name" value="Histidine kinase-like ATPase, C-terminal domain"/>
    <property type="match status" value="1"/>
</dbReference>
<dbReference type="GO" id="GO:0016301">
    <property type="term" value="F:kinase activity"/>
    <property type="evidence" value="ECO:0007669"/>
    <property type="project" value="UniProtKB-KW"/>
</dbReference>
<dbReference type="Gene3D" id="6.10.340.10">
    <property type="match status" value="1"/>
</dbReference>
<keyword evidence="12" id="KW-1185">Reference proteome</keyword>
<comment type="subcellular location">
    <subcellularLocation>
        <location evidence="2">Membrane</location>
    </subcellularLocation>
</comment>
<feature type="transmembrane region" description="Helical" evidence="8">
    <location>
        <begin position="49"/>
        <end position="70"/>
    </location>
</feature>
<keyword evidence="6 11" id="KW-0418">Kinase</keyword>
<evidence type="ECO:0000256" key="4">
    <source>
        <dbReference type="ARBA" id="ARBA00022553"/>
    </source>
</evidence>
<evidence type="ECO:0000259" key="10">
    <source>
        <dbReference type="PROSITE" id="PS50885"/>
    </source>
</evidence>
<dbReference type="InterPro" id="IPR003661">
    <property type="entry name" value="HisK_dim/P_dom"/>
</dbReference>
<dbReference type="InterPro" id="IPR003660">
    <property type="entry name" value="HAMP_dom"/>
</dbReference>
<proteinExistence type="predicted"/>
<dbReference type="SMART" id="SM00387">
    <property type="entry name" value="HATPase_c"/>
    <property type="match status" value="1"/>
</dbReference>
<evidence type="ECO:0000256" key="5">
    <source>
        <dbReference type="ARBA" id="ARBA00022679"/>
    </source>
</evidence>
<dbReference type="PROSITE" id="PS50109">
    <property type="entry name" value="HIS_KIN"/>
    <property type="match status" value="1"/>
</dbReference>
<gene>
    <name evidence="11" type="ORF">I6N96_00080</name>
</gene>
<keyword evidence="8" id="KW-0812">Transmembrane</keyword>
<feature type="transmembrane region" description="Helical" evidence="8">
    <location>
        <begin position="12"/>
        <end position="37"/>
    </location>
</feature>
<dbReference type="SUPFAM" id="SSF55874">
    <property type="entry name" value="ATPase domain of HSP90 chaperone/DNA topoisomerase II/histidine kinase"/>
    <property type="match status" value="1"/>
</dbReference>
<evidence type="ECO:0000259" key="9">
    <source>
        <dbReference type="PROSITE" id="PS50109"/>
    </source>
</evidence>
<dbReference type="RefSeq" id="WP_209555466.1">
    <property type="nucleotide sequence ID" value="NZ_JAEDXU010000001.1"/>
</dbReference>